<name>A0A0N4ZFM1_PARTI</name>
<protein>
    <submittedName>
        <fullName evidence="4">FERM domain-containing protein</fullName>
    </submittedName>
</protein>
<dbReference type="SMART" id="SM00295">
    <property type="entry name" value="B41"/>
    <property type="match status" value="1"/>
</dbReference>
<dbReference type="STRING" id="131310.A0A0N4ZFM1"/>
<keyword evidence="1" id="KW-1133">Transmembrane helix</keyword>
<proteinExistence type="predicted"/>
<reference evidence="4" key="1">
    <citation type="submission" date="2017-02" db="UniProtKB">
        <authorList>
            <consortium name="WormBaseParasite"/>
        </authorList>
    </citation>
    <scope>IDENTIFICATION</scope>
</reference>
<dbReference type="Pfam" id="PF00373">
    <property type="entry name" value="FERM_M"/>
    <property type="match status" value="1"/>
</dbReference>
<dbReference type="Gene3D" id="3.10.20.90">
    <property type="entry name" value="Phosphatidylinositol 3-kinase Catalytic Subunit, Chain A, domain 1"/>
    <property type="match status" value="1"/>
</dbReference>
<dbReference type="InterPro" id="IPR035963">
    <property type="entry name" value="FERM_2"/>
</dbReference>
<dbReference type="CDD" id="cd14473">
    <property type="entry name" value="FERM_B-lobe"/>
    <property type="match status" value="1"/>
</dbReference>
<dbReference type="InterPro" id="IPR000299">
    <property type="entry name" value="FERM_domain"/>
</dbReference>
<dbReference type="AlphaFoldDB" id="A0A0N4ZFM1"/>
<feature type="domain" description="FERM" evidence="2">
    <location>
        <begin position="70"/>
        <end position="390"/>
    </location>
</feature>
<feature type="transmembrane region" description="Helical" evidence="1">
    <location>
        <begin position="687"/>
        <end position="708"/>
    </location>
</feature>
<accession>A0A0N4ZFM1</accession>
<sequence length="748" mass="88133">MGINNWDSGNINEDVVPPERRKILFSKPFEETMIGKHTLDNEKFNTSVVSKRSLFSRISSPSSLRMSSNIHVTIKLLHDESTIEKEFNKNAMGMDIFSYVCECCEIDESSYFGLRYYEVINKNKENGKYRYWLDFHKPLSKQFNSKNIKLSLRVRFYPADISTIKQEVTRYMIFSQLRRDLLHGRLYAPSQILTKLGGLIVQSALGDYRKGKFEPGYLSQYKIILKQTEIIEQKIEEEHKRNEGLSPEESERLFLEIASKLETYGYDPFAVNEEERGVKIFVGASHKGILQFFDTQNYSVIKWNDIEKVDFCSKLLKITVASHYTNSLSFLEKEITNSKNKSDSMILNKKMRKKHNLKENEHGFECPNEKFAKHLWKNILALQNFFTAEKAEDIKMVFSSPKIPFFLRGSTFKFPVNKTLYQLKNEKGDYKHMDTTFDRPLLERQKPREQNDYVTKILKKYTENPHLLSKKLMFCSSKNCDKCNDRRVMQRRKMLEKEEDDRRKIEVAEQEAEENAANLHAYDCTYYDDDLITHVSSSVNDVNEKIEHIILKNENKGNMSKETDQERMKEKLVAVLNSDINKSSGPVKNKTEEKNDNLLEEEHLLDELNVEETIRNLNKKLVKTKPLESINQIVKETNQMKEINNRNISQKKQQLNEIFDKYEEKKYIKKDCIKENKGFPFKQTLKAFMSFMLMIIIIFIIIVTLYEIKTIRTFVLKSVPFTEFFENDYYQSMKSSVLNTYNKILRLH</sequence>
<dbReference type="InterPro" id="IPR019749">
    <property type="entry name" value="Band_41_domain"/>
</dbReference>
<dbReference type="InterPro" id="IPR019747">
    <property type="entry name" value="FERM_CS"/>
</dbReference>
<dbReference type="PRINTS" id="PR00935">
    <property type="entry name" value="BAND41"/>
</dbReference>
<dbReference type="PANTHER" id="PTHR23280:SF32">
    <property type="entry name" value="FI22325P1"/>
    <property type="match status" value="1"/>
</dbReference>
<evidence type="ECO:0000313" key="4">
    <source>
        <dbReference type="WBParaSite" id="PTRK_0000655100.1"/>
    </source>
</evidence>
<dbReference type="SUPFAM" id="SSF54236">
    <property type="entry name" value="Ubiquitin-like"/>
    <property type="match status" value="1"/>
</dbReference>
<dbReference type="Proteomes" id="UP000038045">
    <property type="component" value="Unplaced"/>
</dbReference>
<keyword evidence="1" id="KW-0472">Membrane</keyword>
<evidence type="ECO:0000256" key="1">
    <source>
        <dbReference type="SAM" id="Phobius"/>
    </source>
</evidence>
<dbReference type="Pfam" id="PF09379">
    <property type="entry name" value="FERM_N"/>
    <property type="match status" value="1"/>
</dbReference>
<dbReference type="InterPro" id="IPR019748">
    <property type="entry name" value="FERM_central"/>
</dbReference>
<dbReference type="GO" id="GO:0005856">
    <property type="term" value="C:cytoskeleton"/>
    <property type="evidence" value="ECO:0007669"/>
    <property type="project" value="TreeGrafter"/>
</dbReference>
<organism evidence="3 4">
    <name type="scientific">Parastrongyloides trichosuri</name>
    <name type="common">Possum-specific nematode worm</name>
    <dbReference type="NCBI Taxonomy" id="131310"/>
    <lineage>
        <taxon>Eukaryota</taxon>
        <taxon>Metazoa</taxon>
        <taxon>Ecdysozoa</taxon>
        <taxon>Nematoda</taxon>
        <taxon>Chromadorea</taxon>
        <taxon>Rhabditida</taxon>
        <taxon>Tylenchina</taxon>
        <taxon>Panagrolaimomorpha</taxon>
        <taxon>Strongyloidoidea</taxon>
        <taxon>Strongyloididae</taxon>
        <taxon>Parastrongyloides</taxon>
    </lineage>
</organism>
<dbReference type="PANTHER" id="PTHR23280">
    <property type="entry name" value="4.1 G PROTEIN"/>
    <property type="match status" value="1"/>
</dbReference>
<keyword evidence="3" id="KW-1185">Reference proteome</keyword>
<dbReference type="SUPFAM" id="SSF50729">
    <property type="entry name" value="PH domain-like"/>
    <property type="match status" value="1"/>
</dbReference>
<dbReference type="Pfam" id="PF09380">
    <property type="entry name" value="FERM_C"/>
    <property type="match status" value="1"/>
</dbReference>
<dbReference type="FunFam" id="1.20.80.10:FF:000006">
    <property type="entry name" value="FERM domain-containing protein 5 isoform X1"/>
    <property type="match status" value="1"/>
</dbReference>
<evidence type="ECO:0000313" key="3">
    <source>
        <dbReference type="Proteomes" id="UP000038045"/>
    </source>
</evidence>
<evidence type="ECO:0000259" key="2">
    <source>
        <dbReference type="PROSITE" id="PS50057"/>
    </source>
</evidence>
<dbReference type="PROSITE" id="PS50057">
    <property type="entry name" value="FERM_3"/>
    <property type="match status" value="1"/>
</dbReference>
<dbReference type="SMART" id="SM01196">
    <property type="entry name" value="FERM_C"/>
    <property type="match status" value="1"/>
</dbReference>
<dbReference type="Gene3D" id="1.20.80.10">
    <property type="match status" value="1"/>
</dbReference>
<dbReference type="PROSITE" id="PS00660">
    <property type="entry name" value="FERM_1"/>
    <property type="match status" value="1"/>
</dbReference>
<dbReference type="GO" id="GO:0031032">
    <property type="term" value="P:actomyosin structure organization"/>
    <property type="evidence" value="ECO:0007669"/>
    <property type="project" value="TreeGrafter"/>
</dbReference>
<dbReference type="InterPro" id="IPR029071">
    <property type="entry name" value="Ubiquitin-like_domsf"/>
</dbReference>
<dbReference type="InterPro" id="IPR014352">
    <property type="entry name" value="FERM/acyl-CoA-bd_prot_sf"/>
</dbReference>
<dbReference type="InterPro" id="IPR011993">
    <property type="entry name" value="PH-like_dom_sf"/>
</dbReference>
<dbReference type="Gene3D" id="2.30.29.30">
    <property type="entry name" value="Pleckstrin-homology domain (PH domain)/Phosphotyrosine-binding domain (PTB)"/>
    <property type="match status" value="1"/>
</dbReference>
<keyword evidence="1" id="KW-0812">Transmembrane</keyword>
<dbReference type="InterPro" id="IPR018980">
    <property type="entry name" value="FERM_PH-like_C"/>
</dbReference>
<dbReference type="WBParaSite" id="PTRK_0000655100.1">
    <property type="protein sequence ID" value="PTRK_0000655100.1"/>
    <property type="gene ID" value="PTRK_0000655100"/>
</dbReference>
<dbReference type="SUPFAM" id="SSF47031">
    <property type="entry name" value="Second domain of FERM"/>
    <property type="match status" value="1"/>
</dbReference>
<dbReference type="InterPro" id="IPR018979">
    <property type="entry name" value="FERM_N"/>
</dbReference>